<dbReference type="EMBL" id="JACIBY010000012">
    <property type="protein sequence ID" value="MBB3840799.1"/>
    <property type="molecule type" value="Genomic_DNA"/>
</dbReference>
<evidence type="ECO:0000256" key="1">
    <source>
        <dbReference type="SAM" id="MobiDB-lite"/>
    </source>
</evidence>
<dbReference type="GO" id="GO:0007165">
    <property type="term" value="P:signal transduction"/>
    <property type="evidence" value="ECO:0007669"/>
    <property type="project" value="TreeGrafter"/>
</dbReference>
<dbReference type="GO" id="GO:0030288">
    <property type="term" value="C:outer membrane-bounded periplasmic space"/>
    <property type="evidence" value="ECO:0007669"/>
    <property type="project" value="TreeGrafter"/>
</dbReference>
<dbReference type="Pfam" id="PF03572">
    <property type="entry name" value="Peptidase_S41"/>
    <property type="match status" value="1"/>
</dbReference>
<dbReference type="InterPro" id="IPR005151">
    <property type="entry name" value="Tail-specific_protease"/>
</dbReference>
<dbReference type="Proteomes" id="UP000541352">
    <property type="component" value="Unassembled WGS sequence"/>
</dbReference>
<dbReference type="Gene3D" id="3.90.226.10">
    <property type="entry name" value="2-enoyl-CoA Hydratase, Chain A, domain 1"/>
    <property type="match status" value="1"/>
</dbReference>
<dbReference type="InterPro" id="IPR029045">
    <property type="entry name" value="ClpP/crotonase-like_dom_sf"/>
</dbReference>
<dbReference type="GO" id="GO:0004175">
    <property type="term" value="F:endopeptidase activity"/>
    <property type="evidence" value="ECO:0007669"/>
    <property type="project" value="TreeGrafter"/>
</dbReference>
<gene>
    <name evidence="3" type="ORF">FHS57_004819</name>
</gene>
<dbReference type="GO" id="GO:0008236">
    <property type="term" value="F:serine-type peptidase activity"/>
    <property type="evidence" value="ECO:0007669"/>
    <property type="project" value="InterPro"/>
</dbReference>
<dbReference type="AlphaFoldDB" id="A0A7W5ZSE1"/>
<dbReference type="PANTHER" id="PTHR32060">
    <property type="entry name" value="TAIL-SPECIFIC PROTEASE"/>
    <property type="match status" value="1"/>
</dbReference>
<evidence type="ECO:0000259" key="2">
    <source>
        <dbReference type="SMART" id="SM00245"/>
    </source>
</evidence>
<dbReference type="GO" id="GO:0006508">
    <property type="term" value="P:proteolysis"/>
    <property type="evidence" value="ECO:0007669"/>
    <property type="project" value="InterPro"/>
</dbReference>
<reference evidence="3 4" key="1">
    <citation type="submission" date="2020-08" db="EMBL/GenBank/DDBJ databases">
        <title>Genomic Encyclopedia of Type Strains, Phase IV (KMG-IV): sequencing the most valuable type-strain genomes for metagenomic binning, comparative biology and taxonomic classification.</title>
        <authorList>
            <person name="Goeker M."/>
        </authorList>
    </citation>
    <scope>NUCLEOTIDE SEQUENCE [LARGE SCALE GENOMIC DNA]</scope>
    <source>
        <strain evidence="3 4">DSM 17976</strain>
    </source>
</reference>
<dbReference type="PANTHER" id="PTHR32060:SF30">
    <property type="entry name" value="CARBOXY-TERMINAL PROCESSING PROTEASE CTPA"/>
    <property type="match status" value="1"/>
</dbReference>
<accession>A0A7W5ZSE1</accession>
<dbReference type="SUPFAM" id="SSF52096">
    <property type="entry name" value="ClpP/crotonase"/>
    <property type="match status" value="1"/>
</dbReference>
<sequence length="503" mass="57549">MTLKKQFVPSTFLFGIFLLLSSCSRKYVPDTTYSVEQIKQDFKLMRHALEESHPGIYRYTSPDSIRWVFDQTEKLLDHPMTELEFRRTVNPIFSYIRCGHTDIYPSKGYSKYIKKNKPKEFPLGLYYVENKLRILQNRTDDTSLVVGTEVVSIDGQPAADIIAKMRQLVPSDGYNQTFKTTVINGNFGGFYRYLYGNKETFEVTVQDSLGKKRGLKLSFNKPPKPTKKASIPVKTASNQPPKTPVATPKLMVKTNPKLRTLKLSEKDSTVAILDINTFSDDRYRRFYRRSFKALKTQNIKHLIIDLRANGGGKSDASINLMSYLLDANYTVYDTAAAITLRPSYQHYYGHKFPRWFTRYFWSKKLPDGRRSSRSAQRVQKPTRRYGFKGKVYLLTNGGSFSAAAIFPSMIQQYNPRAVVIGRETGGGRHGCNAFISPYLTLPHTQAKVRIPVFKLVLNIPGADIGHGVQPNVPIEYRFEDVRKARDLDVERAYELINASKSEK</sequence>
<feature type="region of interest" description="Disordered" evidence="1">
    <location>
        <begin position="215"/>
        <end position="246"/>
    </location>
</feature>
<protein>
    <recommendedName>
        <fullName evidence="2">Tail specific protease domain-containing protein</fullName>
    </recommendedName>
</protein>
<dbReference type="PROSITE" id="PS51257">
    <property type="entry name" value="PROKAR_LIPOPROTEIN"/>
    <property type="match status" value="1"/>
</dbReference>
<keyword evidence="4" id="KW-1185">Reference proteome</keyword>
<evidence type="ECO:0000313" key="4">
    <source>
        <dbReference type="Proteomes" id="UP000541352"/>
    </source>
</evidence>
<dbReference type="SMART" id="SM00245">
    <property type="entry name" value="TSPc"/>
    <property type="match status" value="1"/>
</dbReference>
<organism evidence="3 4">
    <name type="scientific">Runella defluvii</name>
    <dbReference type="NCBI Taxonomy" id="370973"/>
    <lineage>
        <taxon>Bacteria</taxon>
        <taxon>Pseudomonadati</taxon>
        <taxon>Bacteroidota</taxon>
        <taxon>Cytophagia</taxon>
        <taxon>Cytophagales</taxon>
        <taxon>Spirosomataceae</taxon>
        <taxon>Runella</taxon>
    </lineage>
</organism>
<feature type="domain" description="Tail specific protease" evidence="2">
    <location>
        <begin position="244"/>
        <end position="475"/>
    </location>
</feature>
<dbReference type="RefSeq" id="WP_183978003.1">
    <property type="nucleotide sequence ID" value="NZ_JACIBY010000012.1"/>
</dbReference>
<proteinExistence type="predicted"/>
<comment type="caution">
    <text evidence="3">The sequence shown here is derived from an EMBL/GenBank/DDBJ whole genome shotgun (WGS) entry which is preliminary data.</text>
</comment>
<evidence type="ECO:0000313" key="3">
    <source>
        <dbReference type="EMBL" id="MBB3840799.1"/>
    </source>
</evidence>
<name>A0A7W5ZSE1_9BACT</name>